<dbReference type="OrthoDB" id="6774547at2759"/>
<evidence type="ECO:0000313" key="3">
    <source>
        <dbReference type="Proteomes" id="UP001154078"/>
    </source>
</evidence>
<feature type="region of interest" description="Disordered" evidence="1">
    <location>
        <begin position="1"/>
        <end position="20"/>
    </location>
</feature>
<proteinExistence type="predicted"/>
<keyword evidence="3" id="KW-1185">Reference proteome</keyword>
<dbReference type="AlphaFoldDB" id="A0A9P0FAK5"/>
<feature type="non-terminal residue" evidence="2">
    <location>
        <position position="1"/>
    </location>
</feature>
<protein>
    <submittedName>
        <fullName evidence="2">Uncharacterized protein</fullName>
    </submittedName>
</protein>
<gene>
    <name evidence="2" type="ORF">MELIAE_LOCUS153</name>
</gene>
<dbReference type="PANTHER" id="PTHR10773">
    <property type="entry name" value="DNA-DIRECTED RNA POLYMERASES I, II, AND III SUBUNIT RPABC2"/>
    <property type="match status" value="1"/>
</dbReference>
<dbReference type="Proteomes" id="UP001154078">
    <property type="component" value="Chromosome 1"/>
</dbReference>
<evidence type="ECO:0000256" key="1">
    <source>
        <dbReference type="SAM" id="MobiDB-lite"/>
    </source>
</evidence>
<sequence length="589" mass="69286">LNFEAGEPSTSHTASENRQISTLSTIISNPVNRLVQYSNSSTESESDKTPIKEVLRTRKRKRNPHLWKKNQRKEKYQKGLRYVNAKGVAVVAREIKTDKDCGEKCRYNCKLFNEEIRMEIKNSYYSLDQNGKYAFLLNMTKKILVKRKRSSKTNYKSFSFEYYFQINNEPKRVCKPFFLNTLCISQKPIYNVHLKKSDSGTTQTDKRGKNTKDRINELDKNRIKQHIEAFPCVESYYCRKDSKKKYLDPTLNVQKMYDLYVEKCNNEQIEPKKLSLYRHIFNYNFNLEFLQPKTDRCDVCEDYNLAKKEKRVDDKKESDYKSHIDKKNWMRQKRENDKTKNKNPNRAVICFDLENVINLPKSEVSVLFYKQKLTVYNLTAHCSLGKDVFCAMWSETMCGRSGNDISSAFIQILEKVVLIHPNITEIVTWSDSCVPQNRNSLISVAVADFLKRYPGISCFTMKYSIPGHSCIQVVDNIHSRIEKAMKVTDIWSPLSLIRILLKIDRKKAFHIINMKLADFKNFQHVASFYQYDKVSQLRFLQGEPYHVAFKKDNHQAPFVTSNLLLNLKEKEKQKKVIFLPLFHQSFQEK</sequence>
<dbReference type="EMBL" id="OV121132">
    <property type="protein sequence ID" value="CAH0545868.1"/>
    <property type="molecule type" value="Genomic_DNA"/>
</dbReference>
<organism evidence="2 3">
    <name type="scientific">Brassicogethes aeneus</name>
    <name type="common">Rape pollen beetle</name>
    <name type="synonym">Meligethes aeneus</name>
    <dbReference type="NCBI Taxonomy" id="1431903"/>
    <lineage>
        <taxon>Eukaryota</taxon>
        <taxon>Metazoa</taxon>
        <taxon>Ecdysozoa</taxon>
        <taxon>Arthropoda</taxon>
        <taxon>Hexapoda</taxon>
        <taxon>Insecta</taxon>
        <taxon>Pterygota</taxon>
        <taxon>Neoptera</taxon>
        <taxon>Endopterygota</taxon>
        <taxon>Coleoptera</taxon>
        <taxon>Polyphaga</taxon>
        <taxon>Cucujiformia</taxon>
        <taxon>Nitidulidae</taxon>
        <taxon>Meligethinae</taxon>
        <taxon>Brassicogethes</taxon>
    </lineage>
</organism>
<name>A0A9P0FAK5_BRAAE</name>
<feature type="compositionally biased region" description="Polar residues" evidence="1">
    <location>
        <begin position="8"/>
        <end position="20"/>
    </location>
</feature>
<evidence type="ECO:0000313" key="2">
    <source>
        <dbReference type="EMBL" id="CAH0545868.1"/>
    </source>
</evidence>
<dbReference type="PANTHER" id="PTHR10773:SF19">
    <property type="match status" value="1"/>
</dbReference>
<reference evidence="2" key="1">
    <citation type="submission" date="2021-12" db="EMBL/GenBank/DDBJ databases">
        <authorList>
            <person name="King R."/>
        </authorList>
    </citation>
    <scope>NUCLEOTIDE SEQUENCE</scope>
</reference>
<accession>A0A9P0FAK5</accession>